<dbReference type="AlphaFoldDB" id="D7DIE3"/>
<dbReference type="Proteomes" id="UP000000383">
    <property type="component" value="Chromosome"/>
</dbReference>
<dbReference type="HOGENOM" id="CLU_1823126_0_0_4"/>
<reference evidence="1 2" key="2">
    <citation type="journal article" date="2011" name="J. Bacteriol.">
        <title>Genomes of three methylotrophs from a single niche uncover genetic and metabolic divergence of Methylophilaceae.</title>
        <authorList>
            <person name="Lapidus A."/>
            <person name="Clum A."/>
            <person name="Labutti K."/>
            <person name="Kaluzhnaya M.G."/>
            <person name="Lim S."/>
            <person name="Beck D.A."/>
            <person name="Glavina Del Rio T."/>
            <person name="Nolan M."/>
            <person name="Mavromatis K."/>
            <person name="Huntemann M."/>
            <person name="Lucas S."/>
            <person name="Lidstrom M.E."/>
            <person name="Ivanova N."/>
            <person name="Chistoserdova L."/>
        </authorList>
    </citation>
    <scope>NUCLEOTIDE SEQUENCE [LARGE SCALE GENOMIC DNA]</scope>
    <source>
        <strain evidence="1 2">301</strain>
    </source>
</reference>
<dbReference type="KEGG" id="meh:M301_1445"/>
<reference evidence="2" key="1">
    <citation type="submission" date="2010-05" db="EMBL/GenBank/DDBJ databases">
        <title>Complete sequence of Methylotenera sp. 301.</title>
        <authorList>
            <person name="Lucas S."/>
            <person name="Copeland A."/>
            <person name="Lapidus A."/>
            <person name="Cheng J.-F."/>
            <person name="Bruce D."/>
            <person name="Goodwin L."/>
            <person name="Pitluck S."/>
            <person name="Clum A."/>
            <person name="Land M."/>
            <person name="Hauser L."/>
            <person name="Kyrpides N."/>
            <person name="Ivanova N."/>
            <person name="Chistoservova L."/>
            <person name="Kalyuzhnaya M."/>
            <person name="Woyke T."/>
        </authorList>
    </citation>
    <scope>NUCLEOTIDE SEQUENCE [LARGE SCALE GENOMIC DNA]</scope>
    <source>
        <strain evidence="2">301</strain>
    </source>
</reference>
<dbReference type="STRING" id="666681.M301_1445"/>
<dbReference type="RefSeq" id="WP_013148140.1">
    <property type="nucleotide sequence ID" value="NC_014207.1"/>
</dbReference>
<organism evidence="1 2">
    <name type="scientific">Methylotenera versatilis (strain 301)</name>
    <dbReference type="NCBI Taxonomy" id="666681"/>
    <lineage>
        <taxon>Bacteria</taxon>
        <taxon>Pseudomonadati</taxon>
        <taxon>Pseudomonadota</taxon>
        <taxon>Betaproteobacteria</taxon>
        <taxon>Nitrosomonadales</taxon>
        <taxon>Methylophilaceae</taxon>
        <taxon>Methylotenera</taxon>
    </lineage>
</organism>
<evidence type="ECO:0000313" key="2">
    <source>
        <dbReference type="Proteomes" id="UP000000383"/>
    </source>
</evidence>
<name>D7DIE3_METV0</name>
<protein>
    <submittedName>
        <fullName evidence="1">Uncharacterized protein</fullName>
    </submittedName>
</protein>
<accession>D7DIE3</accession>
<proteinExistence type="predicted"/>
<dbReference type="EMBL" id="CP002056">
    <property type="protein sequence ID" value="ADI29828.1"/>
    <property type="molecule type" value="Genomic_DNA"/>
</dbReference>
<keyword evidence="2" id="KW-1185">Reference proteome</keyword>
<sequence length="141" mass="16165">MAIMASIHLDSTMQLTNLLELGKDYCSDHLGRFFQNKYSQLASAANKFEIPAKLATKNEHGCFAICVMMNNHIVDLKYFSDIFQDSDNNTHLESLSSKQNTEKFSTLINDRRLLSVIKRFKKVNDEIVIGRCRGREFTPIN</sequence>
<evidence type="ECO:0000313" key="1">
    <source>
        <dbReference type="EMBL" id="ADI29828.1"/>
    </source>
</evidence>
<gene>
    <name evidence="1" type="ordered locus">M301_1445</name>
</gene>